<name>A0A8B8NLP7_9MYRT</name>
<dbReference type="Pfam" id="PF01554">
    <property type="entry name" value="MatE"/>
    <property type="match status" value="2"/>
</dbReference>
<feature type="transmembrane region" description="Helical" evidence="7">
    <location>
        <begin position="320"/>
        <end position="342"/>
    </location>
</feature>
<feature type="transmembrane region" description="Helical" evidence="7">
    <location>
        <begin position="362"/>
        <end position="384"/>
    </location>
</feature>
<organism evidence="8 9">
    <name type="scientific">Rhodamnia argentea</name>
    <dbReference type="NCBI Taxonomy" id="178133"/>
    <lineage>
        <taxon>Eukaryota</taxon>
        <taxon>Viridiplantae</taxon>
        <taxon>Streptophyta</taxon>
        <taxon>Embryophyta</taxon>
        <taxon>Tracheophyta</taxon>
        <taxon>Spermatophyta</taxon>
        <taxon>Magnoliopsida</taxon>
        <taxon>eudicotyledons</taxon>
        <taxon>Gunneridae</taxon>
        <taxon>Pentapetalae</taxon>
        <taxon>rosids</taxon>
        <taxon>malvids</taxon>
        <taxon>Myrtales</taxon>
        <taxon>Myrtaceae</taxon>
        <taxon>Myrtoideae</taxon>
        <taxon>Myrteae</taxon>
        <taxon>Australasian group</taxon>
        <taxon>Rhodamnia</taxon>
    </lineage>
</organism>
<dbReference type="AlphaFoldDB" id="A0A8B8NLP7"/>
<keyword evidence="8" id="KW-1185">Reference proteome</keyword>
<dbReference type="KEGG" id="rarg:115735801"/>
<dbReference type="InterPro" id="IPR002528">
    <property type="entry name" value="MATE_fam"/>
</dbReference>
<accession>A0A8B8NLP7</accession>
<dbReference type="InterPro" id="IPR045069">
    <property type="entry name" value="MATE_euk"/>
</dbReference>
<evidence type="ECO:0000256" key="2">
    <source>
        <dbReference type="ARBA" id="ARBA00010199"/>
    </source>
</evidence>
<evidence type="ECO:0000256" key="1">
    <source>
        <dbReference type="ARBA" id="ARBA00004141"/>
    </source>
</evidence>
<dbReference type="PANTHER" id="PTHR11206">
    <property type="entry name" value="MULTIDRUG RESISTANCE PROTEIN"/>
    <property type="match status" value="1"/>
</dbReference>
<comment type="similarity">
    <text evidence="2 7">Belongs to the multi antimicrobial extrusion (MATE) (TC 2.A.66.1) family.</text>
</comment>
<proteinExistence type="inferred from homology"/>
<keyword evidence="3" id="KW-0813">Transport</keyword>
<evidence type="ECO:0000313" key="9">
    <source>
        <dbReference type="RefSeq" id="XP_030523068.1"/>
    </source>
</evidence>
<feature type="transmembrane region" description="Helical" evidence="7">
    <location>
        <begin position="182"/>
        <end position="199"/>
    </location>
</feature>
<dbReference type="RefSeq" id="XP_030523068.1">
    <property type="nucleotide sequence ID" value="XM_030667208.2"/>
</dbReference>
<feature type="transmembrane region" description="Helical" evidence="7">
    <location>
        <begin position="461"/>
        <end position="484"/>
    </location>
</feature>
<comment type="subcellular location">
    <subcellularLocation>
        <location evidence="1">Membrane</location>
        <topology evidence="1">Multi-pass membrane protein</topology>
    </subcellularLocation>
</comment>
<evidence type="ECO:0000256" key="4">
    <source>
        <dbReference type="ARBA" id="ARBA00022692"/>
    </source>
</evidence>
<evidence type="ECO:0000256" key="3">
    <source>
        <dbReference type="ARBA" id="ARBA00022448"/>
    </source>
</evidence>
<feature type="transmembrane region" description="Helical" evidence="7">
    <location>
        <begin position="432"/>
        <end position="455"/>
    </location>
</feature>
<feature type="transmembrane region" description="Helical" evidence="7">
    <location>
        <begin position="243"/>
        <end position="265"/>
    </location>
</feature>
<protein>
    <recommendedName>
        <fullName evidence="7">Protein DETOXIFICATION</fullName>
    </recommendedName>
    <alternativeName>
        <fullName evidence="7">Multidrug and toxic compound extrusion protein</fullName>
    </alternativeName>
</protein>
<dbReference type="GO" id="GO:0015297">
    <property type="term" value="F:antiporter activity"/>
    <property type="evidence" value="ECO:0007669"/>
    <property type="project" value="InterPro"/>
</dbReference>
<evidence type="ECO:0000256" key="6">
    <source>
        <dbReference type="ARBA" id="ARBA00023136"/>
    </source>
</evidence>
<feature type="transmembrane region" description="Helical" evidence="7">
    <location>
        <begin position="404"/>
        <end position="425"/>
    </location>
</feature>
<keyword evidence="4 7" id="KW-0812">Transmembrane</keyword>
<evidence type="ECO:0000256" key="5">
    <source>
        <dbReference type="ARBA" id="ARBA00022989"/>
    </source>
</evidence>
<gene>
    <name evidence="9" type="primary">LOC115735801</name>
</gene>
<evidence type="ECO:0000313" key="8">
    <source>
        <dbReference type="Proteomes" id="UP000827889"/>
    </source>
</evidence>
<dbReference type="GO" id="GO:0042910">
    <property type="term" value="F:xenobiotic transmembrane transporter activity"/>
    <property type="evidence" value="ECO:0007669"/>
    <property type="project" value="InterPro"/>
</dbReference>
<reference evidence="9" key="1">
    <citation type="submission" date="2025-08" db="UniProtKB">
        <authorList>
            <consortium name="RefSeq"/>
        </authorList>
    </citation>
    <scope>IDENTIFICATION</scope>
    <source>
        <tissue evidence="9">Leaf</tissue>
    </source>
</reference>
<keyword evidence="6 7" id="KW-0472">Membrane</keyword>
<feature type="transmembrane region" description="Helical" evidence="7">
    <location>
        <begin position="211"/>
        <end position="231"/>
    </location>
</feature>
<dbReference type="GeneID" id="115735801"/>
<sequence length="519" mass="56077">MGVGEDKIQKTTLPDERQLKAKAYAIGGGGGGGGEYSDIWRKMAKCLGGGKVTKRCVKESKKTWEIAAPAILTAVAQFSIGIVTAAFVGYVGDVELAAVSVVQNVLEGFVYGVMLGMGSALETLCGQAVGAGKLHMLGIYMQRSCIITGVTALLLTPVYIFVSPILQILRQDKHISVLAGKYSLWVIPQLYAYALNFPVQKFLQSQSKVWVMTIISLVALALHCLLNWVFLSNLQYGLRGAAIAGNISWWFLVVAQTIYVVGGYFPEAWTGFSMLAFKSLAGFVKLSLASAIMLCLELWYYTAVILMVGCLKHPEIAVDAISICMNLQTWVLMIALGFNASVSVRVSNELGAGDAKAAKFSVVINVLTSTAIGILFTAVVAATTSEFPKIFSNQKEVITETSKLGYFLAATIFLNSIQPVLHGVAVGAGWQFFVAIVNIGCYYVLGLPIGALLGYKFKLGALGIWIGMLIGCLIQTVVLLFIIFRANWRKEVLKAETRMRTWDGPSEPLEATPEPNETS</sequence>
<dbReference type="NCBIfam" id="TIGR00797">
    <property type="entry name" value="matE"/>
    <property type="match status" value="1"/>
</dbReference>
<feature type="transmembrane region" description="Helical" evidence="7">
    <location>
        <begin position="144"/>
        <end position="162"/>
    </location>
</feature>
<keyword evidence="5 7" id="KW-1133">Transmembrane helix</keyword>
<dbReference type="CDD" id="cd13132">
    <property type="entry name" value="MATE_eukaryotic"/>
    <property type="match status" value="1"/>
</dbReference>
<dbReference type="GO" id="GO:1990961">
    <property type="term" value="P:xenobiotic detoxification by transmembrane export across the plasma membrane"/>
    <property type="evidence" value="ECO:0007669"/>
    <property type="project" value="InterPro"/>
</dbReference>
<dbReference type="GO" id="GO:0016020">
    <property type="term" value="C:membrane"/>
    <property type="evidence" value="ECO:0007669"/>
    <property type="project" value="UniProtKB-SubCell"/>
</dbReference>
<feature type="transmembrane region" description="Helical" evidence="7">
    <location>
        <begin position="108"/>
        <end position="132"/>
    </location>
</feature>
<feature type="transmembrane region" description="Helical" evidence="7">
    <location>
        <begin position="286"/>
        <end position="308"/>
    </location>
</feature>
<evidence type="ECO:0000256" key="7">
    <source>
        <dbReference type="RuleBase" id="RU004914"/>
    </source>
</evidence>
<feature type="transmembrane region" description="Helical" evidence="7">
    <location>
        <begin position="64"/>
        <end position="88"/>
    </location>
</feature>
<dbReference type="Proteomes" id="UP000827889">
    <property type="component" value="Chromosome 11"/>
</dbReference>
<dbReference type="OrthoDB" id="2126698at2759"/>